<evidence type="ECO:0000256" key="1">
    <source>
        <dbReference type="SAM" id="Phobius"/>
    </source>
</evidence>
<protein>
    <submittedName>
        <fullName evidence="2 3">Uncharacterized protein</fullName>
    </submittedName>
</protein>
<reference evidence="2" key="2">
    <citation type="submission" date="2015-07" db="EMBL/GenBank/DDBJ databases">
        <authorList>
            <person name="Noorani M."/>
        </authorList>
    </citation>
    <scope>NUCLEOTIDE SEQUENCE</scope>
    <source>
        <strain evidence="2">Yugu1</strain>
    </source>
</reference>
<keyword evidence="4" id="KW-1185">Reference proteome</keyword>
<evidence type="ECO:0000313" key="3">
    <source>
        <dbReference type="EnsemblPlants" id="KQL06621"/>
    </source>
</evidence>
<dbReference type="Proteomes" id="UP000004995">
    <property type="component" value="Unassembled WGS sequence"/>
</dbReference>
<keyword evidence="1" id="KW-1133">Transmembrane helix</keyword>
<feature type="transmembrane region" description="Helical" evidence="1">
    <location>
        <begin position="69"/>
        <end position="91"/>
    </location>
</feature>
<dbReference type="OMA" id="MLPRFNI"/>
<dbReference type="EMBL" id="AGNK02003271">
    <property type="status" value="NOT_ANNOTATED_CDS"/>
    <property type="molecule type" value="Genomic_DNA"/>
</dbReference>
<proteinExistence type="predicted"/>
<reference evidence="2 4" key="1">
    <citation type="journal article" date="2012" name="Nat. Biotechnol.">
        <title>Reference genome sequence of the model plant Setaria.</title>
        <authorList>
            <person name="Bennetzen J.L."/>
            <person name="Schmutz J."/>
            <person name="Wang H."/>
            <person name="Percifield R."/>
            <person name="Hawkins J."/>
            <person name="Pontaroli A.C."/>
            <person name="Estep M."/>
            <person name="Feng L."/>
            <person name="Vaughn J.N."/>
            <person name="Grimwood J."/>
            <person name="Jenkins J."/>
            <person name="Barry K."/>
            <person name="Lindquist E."/>
            <person name="Hellsten U."/>
            <person name="Deshpande S."/>
            <person name="Wang X."/>
            <person name="Wu X."/>
            <person name="Mitros T."/>
            <person name="Triplett J."/>
            <person name="Yang X."/>
            <person name="Ye C.Y."/>
            <person name="Mauro-Herrera M."/>
            <person name="Wang L."/>
            <person name="Li P."/>
            <person name="Sharma M."/>
            <person name="Sharma R."/>
            <person name="Ronald P.C."/>
            <person name="Panaud O."/>
            <person name="Kellogg E.A."/>
            <person name="Brutnell T.P."/>
            <person name="Doust A.N."/>
            <person name="Tuskan G.A."/>
            <person name="Rokhsar D."/>
            <person name="Devos K.M."/>
        </authorList>
    </citation>
    <scope>NUCLEOTIDE SEQUENCE [LARGE SCALE GENOMIC DNA]</scope>
    <source>
        <strain evidence="4">cv. Yugu1</strain>
        <strain evidence="2">Yugu1</strain>
    </source>
</reference>
<keyword evidence="1" id="KW-0472">Membrane</keyword>
<dbReference type="HOGENOM" id="CLU_2403740_0_0_1"/>
<evidence type="ECO:0000313" key="2">
    <source>
        <dbReference type="EMBL" id="RCV26967.1"/>
    </source>
</evidence>
<accession>K3XTF8</accession>
<organism evidence="2">
    <name type="scientific">Setaria italica</name>
    <name type="common">Foxtail millet</name>
    <name type="synonym">Panicum italicum</name>
    <dbReference type="NCBI Taxonomy" id="4555"/>
    <lineage>
        <taxon>Eukaryota</taxon>
        <taxon>Viridiplantae</taxon>
        <taxon>Streptophyta</taxon>
        <taxon>Embryophyta</taxon>
        <taxon>Tracheophyta</taxon>
        <taxon>Spermatophyta</taxon>
        <taxon>Magnoliopsida</taxon>
        <taxon>Liliopsida</taxon>
        <taxon>Poales</taxon>
        <taxon>Poaceae</taxon>
        <taxon>PACMAD clade</taxon>
        <taxon>Panicoideae</taxon>
        <taxon>Panicodae</taxon>
        <taxon>Paniceae</taxon>
        <taxon>Cenchrinae</taxon>
        <taxon>Setaria</taxon>
    </lineage>
</organism>
<dbReference type="EMBL" id="CM003532">
    <property type="protein sequence ID" value="RCV26967.1"/>
    <property type="molecule type" value="Genomic_DNA"/>
</dbReference>
<gene>
    <name evidence="2" type="ORF">SETIT_5G288200v2</name>
</gene>
<sequence length="93" mass="10435">MPDLQRRRPDPAAPHARLLIIGRISSSSLTRSISPSPPFDQIAALNDAWMLPRFNILSIKTHGSSVDSFSYYLFSFLFHRAIVLATVYSIFAV</sequence>
<dbReference type="ExpressionAtlas" id="K3XTF8">
    <property type="expression patterns" value="baseline"/>
</dbReference>
<name>K3XTF8_SETIT</name>
<reference evidence="3" key="3">
    <citation type="submission" date="2018-08" db="UniProtKB">
        <authorList>
            <consortium name="EnsemblPlants"/>
        </authorList>
    </citation>
    <scope>IDENTIFICATION</scope>
    <source>
        <strain evidence="3">Yugu1</strain>
    </source>
</reference>
<dbReference type="AlphaFoldDB" id="K3XTF8"/>
<keyword evidence="1" id="KW-0812">Transmembrane</keyword>
<evidence type="ECO:0000313" key="4">
    <source>
        <dbReference type="Proteomes" id="UP000004995"/>
    </source>
</evidence>
<dbReference type="Gramene" id="KQL06621">
    <property type="protein sequence ID" value="KQL06621"/>
    <property type="gene ID" value="SETIT_005215mg"/>
</dbReference>
<dbReference type="EnsemblPlants" id="KQL06621">
    <property type="protein sequence ID" value="KQL06621"/>
    <property type="gene ID" value="SETIT_005215mg"/>
</dbReference>